<dbReference type="Proteomes" id="UP000177151">
    <property type="component" value="Unassembled WGS sequence"/>
</dbReference>
<dbReference type="EMBL" id="MFQP01000020">
    <property type="protein sequence ID" value="OGH87375.1"/>
    <property type="molecule type" value="Genomic_DNA"/>
</dbReference>
<reference evidence="2 3" key="1">
    <citation type="journal article" date="2016" name="Nat. Commun.">
        <title>Thousands of microbial genomes shed light on interconnected biogeochemical processes in an aquifer system.</title>
        <authorList>
            <person name="Anantharaman K."/>
            <person name="Brown C.T."/>
            <person name="Hug L.A."/>
            <person name="Sharon I."/>
            <person name="Castelle C.J."/>
            <person name="Probst A.J."/>
            <person name="Thomas B.C."/>
            <person name="Singh A."/>
            <person name="Wilkins M.J."/>
            <person name="Karaoz U."/>
            <person name="Brodie E.L."/>
            <person name="Williams K.H."/>
            <person name="Hubbard S.S."/>
            <person name="Banfield J.F."/>
        </authorList>
    </citation>
    <scope>NUCLEOTIDE SEQUENCE [LARGE SCALE GENOMIC DNA]</scope>
</reference>
<dbReference type="InterPro" id="IPR043993">
    <property type="entry name" value="T4SS_pilin"/>
</dbReference>
<protein>
    <recommendedName>
        <fullName evidence="4">TrbC/VIRB2 family protein</fullName>
    </recommendedName>
</protein>
<dbReference type="AlphaFoldDB" id="A0A1F6NTY5"/>
<comment type="caution">
    <text evidence="2">The sequence shown here is derived from an EMBL/GenBank/DDBJ whole genome shotgun (WGS) entry which is preliminary data.</text>
</comment>
<evidence type="ECO:0000313" key="3">
    <source>
        <dbReference type="Proteomes" id="UP000177151"/>
    </source>
</evidence>
<name>A0A1F6NTY5_9BACT</name>
<evidence type="ECO:0008006" key="4">
    <source>
        <dbReference type="Google" id="ProtNLM"/>
    </source>
</evidence>
<evidence type="ECO:0000256" key="1">
    <source>
        <dbReference type="SAM" id="Phobius"/>
    </source>
</evidence>
<gene>
    <name evidence="2" type="ORF">A2206_00015</name>
</gene>
<organism evidence="2 3">
    <name type="scientific">Candidatus Magasanikbacteria bacterium RIFOXYA1_FULL_40_8</name>
    <dbReference type="NCBI Taxonomy" id="1798694"/>
    <lineage>
        <taxon>Bacteria</taxon>
        <taxon>Candidatus Magasanikiibacteriota</taxon>
    </lineage>
</organism>
<feature type="transmembrane region" description="Helical" evidence="1">
    <location>
        <begin position="107"/>
        <end position="129"/>
    </location>
</feature>
<keyword evidence="1" id="KW-0812">Transmembrane</keyword>
<keyword evidence="1" id="KW-1133">Transmembrane helix</keyword>
<dbReference type="Pfam" id="PF18895">
    <property type="entry name" value="T4SS_pilin"/>
    <property type="match status" value="1"/>
</dbReference>
<sequence length="135" mass="14241">MNKIFNLKNRIAPVLFFVLFFTSLFGVNIASVQGNTNAPSGVSKLENPLGGTTEQGSGDKINPLIKKVIDTALGVLGSVTLLVFVAGGLMWLTSGGNEQKVDNGTKTMLYATIGIFVIFSAYAVLSTLIKVLTNG</sequence>
<keyword evidence="1" id="KW-0472">Membrane</keyword>
<feature type="transmembrane region" description="Helical" evidence="1">
    <location>
        <begin position="72"/>
        <end position="95"/>
    </location>
</feature>
<proteinExistence type="predicted"/>
<accession>A0A1F6NTY5</accession>
<evidence type="ECO:0000313" key="2">
    <source>
        <dbReference type="EMBL" id="OGH87375.1"/>
    </source>
</evidence>